<dbReference type="SUPFAM" id="SSF82895">
    <property type="entry name" value="TSP-1 type 1 repeat"/>
    <property type="match status" value="1"/>
</dbReference>
<protein>
    <submittedName>
        <fullName evidence="2">TSP1_spondin domain-containing protein</fullName>
    </submittedName>
</protein>
<organism evidence="1 2">
    <name type="scientific">Macrostomum lignano</name>
    <dbReference type="NCBI Taxonomy" id="282301"/>
    <lineage>
        <taxon>Eukaryota</taxon>
        <taxon>Metazoa</taxon>
        <taxon>Spiralia</taxon>
        <taxon>Lophotrochozoa</taxon>
        <taxon>Platyhelminthes</taxon>
        <taxon>Rhabditophora</taxon>
        <taxon>Macrostomorpha</taxon>
        <taxon>Macrostomida</taxon>
        <taxon>Macrostomidae</taxon>
        <taxon>Macrostomum</taxon>
    </lineage>
</organism>
<dbReference type="PROSITE" id="PS50092">
    <property type="entry name" value="TSP1"/>
    <property type="match status" value="2"/>
</dbReference>
<dbReference type="Proteomes" id="UP000095280">
    <property type="component" value="Unplaced"/>
</dbReference>
<dbReference type="Gene3D" id="2.20.100.10">
    <property type="entry name" value="Thrombospondin type-1 (TSP1) repeat"/>
    <property type="match status" value="1"/>
</dbReference>
<accession>A0A1I8H5Y4</accession>
<evidence type="ECO:0000313" key="2">
    <source>
        <dbReference type="WBParaSite" id="maker-uti_cns_0004567-snap-gene-0.4-mRNA-1"/>
    </source>
</evidence>
<dbReference type="WBParaSite" id="maker-uti_cns_0004567-snap-gene-0.4-mRNA-1">
    <property type="protein sequence ID" value="maker-uti_cns_0004567-snap-gene-0.4-mRNA-1"/>
    <property type="gene ID" value="maker-uti_cns_0004567-snap-gene-0.4"/>
</dbReference>
<dbReference type="Pfam" id="PF00090">
    <property type="entry name" value="TSP_1"/>
    <property type="match status" value="2"/>
</dbReference>
<evidence type="ECO:0000313" key="1">
    <source>
        <dbReference type="Proteomes" id="UP000095280"/>
    </source>
</evidence>
<reference evidence="2" key="1">
    <citation type="submission" date="2016-11" db="UniProtKB">
        <authorList>
            <consortium name="WormBaseParasite"/>
        </authorList>
    </citation>
    <scope>IDENTIFICATION</scope>
</reference>
<proteinExistence type="predicted"/>
<dbReference type="SMART" id="SM00209">
    <property type="entry name" value="TSP1"/>
    <property type="match status" value="2"/>
</dbReference>
<dbReference type="AlphaFoldDB" id="A0A1I8H5Y4"/>
<keyword evidence="1" id="KW-1185">Reference proteome</keyword>
<sequence>VVLKSSTPDSVREVTVFVADEDKPEKYVQVNRETPKEPKKALSPSQLENVEFPELPKLPKFVRVIVQILAEMSTNVSLDLFSCQDDFYPCMNCTHNGTSYIEGSIVSLNGVKCDHHVCRKRSWEPLYDCSSWSSWSNCSSECDAGFKTRMKICRSSFRDLIARQNLTSLEKCFNQVEREPCFNRRCSKTECNPAEWGPWSPCSGECSTLLSERKRQPGSAVLSEFCKKVQLPESRLCPKTEKC</sequence>
<name>A0A1I8H5Y4_9PLAT</name>
<dbReference type="InterPro" id="IPR000884">
    <property type="entry name" value="TSP1_rpt"/>
</dbReference>
<dbReference type="InterPro" id="IPR036383">
    <property type="entry name" value="TSP1_rpt_sf"/>
</dbReference>